<protein>
    <submittedName>
        <fullName evidence="2">Divalent-cation tolerance protein CutA</fullName>
    </submittedName>
</protein>
<dbReference type="SUPFAM" id="SSF54913">
    <property type="entry name" value="GlnB-like"/>
    <property type="match status" value="1"/>
</dbReference>
<accession>A0A3M9LYF9</accession>
<dbReference type="GO" id="GO:0010038">
    <property type="term" value="P:response to metal ion"/>
    <property type="evidence" value="ECO:0007669"/>
    <property type="project" value="InterPro"/>
</dbReference>
<dbReference type="Gene3D" id="3.30.70.120">
    <property type="match status" value="1"/>
</dbReference>
<dbReference type="InterPro" id="IPR011322">
    <property type="entry name" value="N-reg_PII-like_a/b"/>
</dbReference>
<dbReference type="GO" id="GO:0005507">
    <property type="term" value="F:copper ion binding"/>
    <property type="evidence" value="ECO:0007669"/>
    <property type="project" value="TreeGrafter"/>
</dbReference>
<dbReference type="EMBL" id="RJJQ01000023">
    <property type="protein sequence ID" value="RNI18336.1"/>
    <property type="molecule type" value="Genomic_DNA"/>
</dbReference>
<reference evidence="2 3" key="1">
    <citation type="submission" date="2018-11" db="EMBL/GenBank/DDBJ databases">
        <title>Draft genome of Simplicispira Flexivirga sp. BO-16.</title>
        <authorList>
            <person name="Im W.T."/>
        </authorList>
    </citation>
    <scope>NUCLEOTIDE SEQUENCE [LARGE SCALE GENOMIC DNA]</scope>
    <source>
        <strain evidence="2 3">BO-16</strain>
    </source>
</reference>
<dbReference type="Pfam" id="PF03091">
    <property type="entry name" value="CutA1"/>
    <property type="match status" value="1"/>
</dbReference>
<proteinExistence type="inferred from homology"/>
<sequence>MPAIVEHVVKSRLAAAGHMAHIESTYWWDGQLEHQPEVRATFNTTPAMFDAIQAEVTRLHPYETPSIVAVPLHGASEQYVHWLTDEIRR</sequence>
<keyword evidence="3" id="KW-1185">Reference proteome</keyword>
<evidence type="ECO:0000313" key="3">
    <source>
        <dbReference type="Proteomes" id="UP000271678"/>
    </source>
</evidence>
<dbReference type="PANTHER" id="PTHR23419">
    <property type="entry name" value="DIVALENT CATION TOLERANCE CUTA-RELATED"/>
    <property type="match status" value="1"/>
</dbReference>
<dbReference type="AlphaFoldDB" id="A0A3M9LYF9"/>
<dbReference type="OrthoDB" id="37622at2"/>
<organism evidence="2 3">
    <name type="scientific">Flexivirga caeni</name>
    <dbReference type="NCBI Taxonomy" id="2294115"/>
    <lineage>
        <taxon>Bacteria</taxon>
        <taxon>Bacillati</taxon>
        <taxon>Actinomycetota</taxon>
        <taxon>Actinomycetes</taxon>
        <taxon>Micrococcales</taxon>
        <taxon>Dermacoccaceae</taxon>
        <taxon>Flexivirga</taxon>
    </lineage>
</organism>
<name>A0A3M9LYF9_9MICO</name>
<comment type="similarity">
    <text evidence="1">Belongs to the CutA family.</text>
</comment>
<evidence type="ECO:0000313" key="2">
    <source>
        <dbReference type="EMBL" id="RNI18336.1"/>
    </source>
</evidence>
<dbReference type="InterPro" id="IPR004323">
    <property type="entry name" value="Ion_tolerance_CutA"/>
</dbReference>
<gene>
    <name evidence="2" type="ORF">EFY87_18230</name>
</gene>
<dbReference type="InterPro" id="IPR015867">
    <property type="entry name" value="N-reg_PII/ATP_PRibTrfase_C"/>
</dbReference>
<dbReference type="Proteomes" id="UP000271678">
    <property type="component" value="Unassembled WGS sequence"/>
</dbReference>
<evidence type="ECO:0000256" key="1">
    <source>
        <dbReference type="ARBA" id="ARBA00010169"/>
    </source>
</evidence>
<comment type="caution">
    <text evidence="2">The sequence shown here is derived from an EMBL/GenBank/DDBJ whole genome shotgun (WGS) entry which is preliminary data.</text>
</comment>
<dbReference type="PANTHER" id="PTHR23419:SF8">
    <property type="entry name" value="FI09726P"/>
    <property type="match status" value="1"/>
</dbReference>